<accession>A0A5C6BRR2</accession>
<dbReference type="PANTHER" id="PTHR30619">
    <property type="entry name" value="DNA INTERNALIZATION/COMPETENCE PROTEIN COMEC/REC2"/>
    <property type="match status" value="1"/>
</dbReference>
<keyword evidence="1" id="KW-0732">Signal</keyword>
<feature type="domain" description="Metallo-beta-lactamase" evidence="2">
    <location>
        <begin position="42"/>
        <end position="122"/>
    </location>
</feature>
<dbReference type="AlphaFoldDB" id="A0A5C6BRR2"/>
<gene>
    <name evidence="3" type="ORF">CA54_32480</name>
</gene>
<dbReference type="Pfam" id="PF00753">
    <property type="entry name" value="Lactamase_B"/>
    <property type="match status" value="1"/>
</dbReference>
<evidence type="ECO:0000256" key="1">
    <source>
        <dbReference type="SAM" id="SignalP"/>
    </source>
</evidence>
<feature type="signal peptide" evidence="1">
    <location>
        <begin position="1"/>
        <end position="27"/>
    </location>
</feature>
<organism evidence="3 4">
    <name type="scientific">Symmachiella macrocystis</name>
    <dbReference type="NCBI Taxonomy" id="2527985"/>
    <lineage>
        <taxon>Bacteria</taxon>
        <taxon>Pseudomonadati</taxon>
        <taxon>Planctomycetota</taxon>
        <taxon>Planctomycetia</taxon>
        <taxon>Planctomycetales</taxon>
        <taxon>Planctomycetaceae</taxon>
        <taxon>Symmachiella</taxon>
    </lineage>
</organism>
<proteinExistence type="predicted"/>
<sequence length="353" mass="38193" precursor="true">MREKLLFAISTIIATLLVSAAAPPAIAADGPLTIYFIDVEGGAATLFVTPAGESLLIDSGYPDNNGRDRDRILKVLRDEAHLDHLDHAAVTHWHLDHFGNHASLASEIEIKNFWDRGIPETLAEDRNFEERIGFYRAASQNDSKALAAGDSLPLKSGKTPLAVKIITSSREVIPNDGPPNPFAKTNVPKPRDESDNAASLSFLLSFGDFRFLCCGDLTWNVEAKLVTPNNPIGKVDLFMVTHHGLPASNNPVLVHAVDPVVAVMCNGPVKGGHPNTLKTLRGVKSLQALYQLHRNIKVAAEDQTPPEFIANSAGSSDYCDGTFVKATIAPDGESYTIQIGRDGKPATYKTRKK</sequence>
<dbReference type="InterPro" id="IPR052159">
    <property type="entry name" value="Competence_DNA_uptake"/>
</dbReference>
<evidence type="ECO:0000313" key="4">
    <source>
        <dbReference type="Proteomes" id="UP000320735"/>
    </source>
</evidence>
<reference evidence="3 4" key="1">
    <citation type="submission" date="2019-02" db="EMBL/GenBank/DDBJ databases">
        <title>Deep-cultivation of Planctomycetes and their phenomic and genomic characterization uncovers novel biology.</title>
        <authorList>
            <person name="Wiegand S."/>
            <person name="Jogler M."/>
            <person name="Boedeker C."/>
            <person name="Pinto D."/>
            <person name="Vollmers J."/>
            <person name="Rivas-Marin E."/>
            <person name="Kohn T."/>
            <person name="Peeters S.H."/>
            <person name="Heuer A."/>
            <person name="Rast P."/>
            <person name="Oberbeckmann S."/>
            <person name="Bunk B."/>
            <person name="Jeske O."/>
            <person name="Meyerdierks A."/>
            <person name="Storesund J.E."/>
            <person name="Kallscheuer N."/>
            <person name="Luecker S."/>
            <person name="Lage O.M."/>
            <person name="Pohl T."/>
            <person name="Merkel B.J."/>
            <person name="Hornburger P."/>
            <person name="Mueller R.-W."/>
            <person name="Bruemmer F."/>
            <person name="Labrenz M."/>
            <person name="Spormann A.M."/>
            <person name="Op Den Camp H."/>
            <person name="Overmann J."/>
            <person name="Amann R."/>
            <person name="Jetten M.S.M."/>
            <person name="Mascher T."/>
            <person name="Medema M.H."/>
            <person name="Devos D.P."/>
            <person name="Kaster A.-K."/>
            <person name="Ovreas L."/>
            <person name="Rohde M."/>
            <person name="Galperin M.Y."/>
            <person name="Jogler C."/>
        </authorList>
    </citation>
    <scope>NUCLEOTIDE SEQUENCE [LARGE SCALE GENOMIC DNA]</scope>
    <source>
        <strain evidence="3 4">CA54</strain>
    </source>
</reference>
<comment type="caution">
    <text evidence="3">The sequence shown here is derived from an EMBL/GenBank/DDBJ whole genome shotgun (WGS) entry which is preliminary data.</text>
</comment>
<dbReference type="OrthoDB" id="9761531at2"/>
<dbReference type="Proteomes" id="UP000320735">
    <property type="component" value="Unassembled WGS sequence"/>
</dbReference>
<evidence type="ECO:0000259" key="2">
    <source>
        <dbReference type="Pfam" id="PF00753"/>
    </source>
</evidence>
<evidence type="ECO:0000313" key="3">
    <source>
        <dbReference type="EMBL" id="TWU14402.1"/>
    </source>
</evidence>
<dbReference type="SUPFAM" id="SSF56281">
    <property type="entry name" value="Metallo-hydrolase/oxidoreductase"/>
    <property type="match status" value="1"/>
</dbReference>
<dbReference type="EMBL" id="SJPP01000001">
    <property type="protein sequence ID" value="TWU14402.1"/>
    <property type="molecule type" value="Genomic_DNA"/>
</dbReference>
<dbReference type="InterPro" id="IPR001279">
    <property type="entry name" value="Metallo-B-lactamas"/>
</dbReference>
<keyword evidence="4" id="KW-1185">Reference proteome</keyword>
<name>A0A5C6BRR2_9PLAN</name>
<dbReference type="InterPro" id="IPR036866">
    <property type="entry name" value="RibonucZ/Hydroxyglut_hydro"/>
</dbReference>
<feature type="chain" id="PRO_5023019418" description="Metallo-beta-lactamase domain-containing protein" evidence="1">
    <location>
        <begin position="28"/>
        <end position="353"/>
    </location>
</feature>
<dbReference type="RefSeq" id="WP_146371709.1">
    <property type="nucleotide sequence ID" value="NZ_SJPP01000001.1"/>
</dbReference>
<protein>
    <recommendedName>
        <fullName evidence="2">Metallo-beta-lactamase domain-containing protein</fullName>
    </recommendedName>
</protein>
<dbReference type="Gene3D" id="3.60.15.10">
    <property type="entry name" value="Ribonuclease Z/Hydroxyacylglutathione hydrolase-like"/>
    <property type="match status" value="1"/>
</dbReference>
<dbReference type="PANTHER" id="PTHR30619:SF1">
    <property type="entry name" value="RECOMBINATION PROTEIN 2"/>
    <property type="match status" value="1"/>
</dbReference>